<dbReference type="Pfam" id="PF20100">
    <property type="entry name" value="DUF6490"/>
    <property type="match status" value="1"/>
</dbReference>
<reference evidence="2" key="1">
    <citation type="submission" date="2024-10" db="EMBL/GenBank/DDBJ databases">
        <authorList>
            <person name="Ryan C."/>
        </authorList>
    </citation>
    <scope>NUCLEOTIDE SEQUENCE [LARGE SCALE GENOMIC DNA]</scope>
</reference>
<protein>
    <submittedName>
        <fullName evidence="2">Uncharacterized protein</fullName>
    </submittedName>
</protein>
<feature type="transmembrane region" description="Helical" evidence="1">
    <location>
        <begin position="85"/>
        <end position="103"/>
    </location>
</feature>
<accession>A0ABC9BWZ2</accession>
<keyword evidence="1" id="KW-0472">Membrane</keyword>
<sequence>MIAADEPLLHDPLQADGGGGFSWLTALGFAFLTFNSAMAIYRSKGDAGAVAFVVFSYVDLVLLFNCLRWYERAHPASPRRERLKVAIWTLTTLLTIAFANRLAVSSVPVLVQILVWAMASATVLGGFYAFFLHRERKGDDVDAAVPNERVKMVLSAVLAPLRWRLPQTAGDIRAQDPRDIALSATRFIVDSGATSHAVGNPLLLEGFQSYVPPRLATQADGTNLHILGIGRVQRGNFNIPNVSLVEGLVDGLISTYQLDSEHGLNTNFSDNGVCRITQADGNQVGGAIFDTQRGGYVLRFLDVPGPAQE</sequence>
<gene>
    <name evidence="2" type="ORF">URODEC1_LOCUS68779</name>
</gene>
<proteinExistence type="predicted"/>
<feature type="transmembrane region" description="Helical" evidence="1">
    <location>
        <begin position="47"/>
        <end position="64"/>
    </location>
</feature>
<dbReference type="InterPro" id="IPR045501">
    <property type="entry name" value="DUF6490"/>
</dbReference>
<dbReference type="PANTHER" id="PTHR46610:SF3">
    <property type="entry name" value="OS01G0238200 PROTEIN"/>
    <property type="match status" value="1"/>
</dbReference>
<evidence type="ECO:0000313" key="2">
    <source>
        <dbReference type="EMBL" id="CAL5007995.1"/>
    </source>
</evidence>
<dbReference type="Proteomes" id="UP001497457">
    <property type="component" value="Chromosome 27b"/>
</dbReference>
<dbReference type="EMBL" id="OZ075137">
    <property type="protein sequence ID" value="CAL5007995.1"/>
    <property type="molecule type" value="Genomic_DNA"/>
</dbReference>
<feature type="transmembrane region" description="Helical" evidence="1">
    <location>
        <begin position="21"/>
        <end position="41"/>
    </location>
</feature>
<feature type="transmembrane region" description="Helical" evidence="1">
    <location>
        <begin position="109"/>
        <end position="131"/>
    </location>
</feature>
<organism evidence="2 3">
    <name type="scientific">Urochloa decumbens</name>
    <dbReference type="NCBI Taxonomy" id="240449"/>
    <lineage>
        <taxon>Eukaryota</taxon>
        <taxon>Viridiplantae</taxon>
        <taxon>Streptophyta</taxon>
        <taxon>Embryophyta</taxon>
        <taxon>Tracheophyta</taxon>
        <taxon>Spermatophyta</taxon>
        <taxon>Magnoliopsida</taxon>
        <taxon>Liliopsida</taxon>
        <taxon>Poales</taxon>
        <taxon>Poaceae</taxon>
        <taxon>PACMAD clade</taxon>
        <taxon>Panicoideae</taxon>
        <taxon>Panicodae</taxon>
        <taxon>Paniceae</taxon>
        <taxon>Melinidinae</taxon>
        <taxon>Urochloa</taxon>
    </lineage>
</organism>
<evidence type="ECO:0000256" key="1">
    <source>
        <dbReference type="SAM" id="Phobius"/>
    </source>
</evidence>
<keyword evidence="1" id="KW-0812">Transmembrane</keyword>
<dbReference type="PANTHER" id="PTHR46610">
    <property type="entry name" value="OS05G0181300 PROTEIN"/>
    <property type="match status" value="1"/>
</dbReference>
<dbReference type="AlphaFoldDB" id="A0ABC9BWZ2"/>
<evidence type="ECO:0000313" key="3">
    <source>
        <dbReference type="Proteomes" id="UP001497457"/>
    </source>
</evidence>
<keyword evidence="3" id="KW-1185">Reference proteome</keyword>
<keyword evidence="1" id="KW-1133">Transmembrane helix</keyword>
<name>A0ABC9BWZ2_9POAL</name>